<reference evidence="3 4" key="1">
    <citation type="journal article" date="2019" name="J. Hered.">
        <title>An Improved Genome Assembly for Drosophila navojoa, the Basal Species in the mojavensis Cluster.</title>
        <authorList>
            <person name="Vanderlinde T."/>
            <person name="Dupim E.G."/>
            <person name="Nazario-Yepiz N.O."/>
            <person name="Carvalho A.B."/>
        </authorList>
    </citation>
    <scope>NUCLEOTIDE SEQUENCE [LARGE SCALE GENOMIC DNA]</scope>
    <source>
        <strain evidence="3">Navoj_Jal97</strain>
        <tissue evidence="3">Whole organism</tissue>
    </source>
</reference>
<keyword evidence="4" id="KW-1185">Reference proteome</keyword>
<evidence type="ECO:0000256" key="1">
    <source>
        <dbReference type="SAM" id="MobiDB-lite"/>
    </source>
</evidence>
<accession>A0A484B8J1</accession>
<gene>
    <name evidence="3" type="ORF">AWZ03_009250</name>
</gene>
<feature type="transmembrane region" description="Helical" evidence="2">
    <location>
        <begin position="46"/>
        <end position="64"/>
    </location>
</feature>
<dbReference type="AlphaFoldDB" id="A0A484B8J1"/>
<dbReference type="EMBL" id="LSRL02000108">
    <property type="protein sequence ID" value="TDG44360.1"/>
    <property type="molecule type" value="Genomic_DNA"/>
</dbReference>
<organism evidence="3 4">
    <name type="scientific">Drosophila navojoa</name>
    <name type="common">Fruit fly</name>
    <dbReference type="NCBI Taxonomy" id="7232"/>
    <lineage>
        <taxon>Eukaryota</taxon>
        <taxon>Metazoa</taxon>
        <taxon>Ecdysozoa</taxon>
        <taxon>Arthropoda</taxon>
        <taxon>Hexapoda</taxon>
        <taxon>Insecta</taxon>
        <taxon>Pterygota</taxon>
        <taxon>Neoptera</taxon>
        <taxon>Endopterygota</taxon>
        <taxon>Diptera</taxon>
        <taxon>Brachycera</taxon>
        <taxon>Muscomorpha</taxon>
        <taxon>Ephydroidea</taxon>
        <taxon>Drosophilidae</taxon>
        <taxon>Drosophila</taxon>
    </lineage>
</organism>
<evidence type="ECO:0000313" key="4">
    <source>
        <dbReference type="Proteomes" id="UP000295192"/>
    </source>
</evidence>
<dbReference type="OMA" id="VEVCTIV"/>
<keyword evidence="2" id="KW-0812">Transmembrane</keyword>
<keyword evidence="2" id="KW-0472">Membrane</keyword>
<evidence type="ECO:0000313" key="3">
    <source>
        <dbReference type="EMBL" id="TDG44360.1"/>
    </source>
</evidence>
<feature type="region of interest" description="Disordered" evidence="1">
    <location>
        <begin position="97"/>
        <end position="174"/>
    </location>
</feature>
<comment type="caution">
    <text evidence="3">The sequence shown here is derived from an EMBL/GenBank/DDBJ whole genome shotgun (WGS) entry which is preliminary data.</text>
</comment>
<feature type="compositionally biased region" description="Polar residues" evidence="1">
    <location>
        <begin position="120"/>
        <end position="135"/>
    </location>
</feature>
<sequence>MFGKQIVEVCTIVAYWVLFVPLLLVWFEIDVKNDPFIYFFTHSEQVLYLIVGYLVLYRIIRYIFIDFQSFNLILWQKLTNTKAEVDLQLKEGKSYKELDTVDGPPATLSYSNHSKRKEPMSSQASGLNGAKSKQNLGCGDEPVLDSNYLSLKKAPPRRPPPPPTQTIHQVQINK</sequence>
<dbReference type="Proteomes" id="UP000295192">
    <property type="component" value="Unassembled WGS sequence"/>
</dbReference>
<evidence type="ECO:0000256" key="2">
    <source>
        <dbReference type="SAM" id="Phobius"/>
    </source>
</evidence>
<feature type="compositionally biased region" description="Polar residues" evidence="1">
    <location>
        <begin position="165"/>
        <end position="174"/>
    </location>
</feature>
<name>A0A484B8J1_DRONA</name>
<proteinExistence type="predicted"/>
<feature type="transmembrane region" description="Helical" evidence="2">
    <location>
        <begin position="7"/>
        <end position="26"/>
    </location>
</feature>
<keyword evidence="2" id="KW-1133">Transmembrane helix</keyword>
<protein>
    <submittedName>
        <fullName evidence="3">Uncharacterized protein</fullName>
    </submittedName>
</protein>